<evidence type="ECO:0000313" key="3">
    <source>
        <dbReference type="Proteomes" id="UP000019373"/>
    </source>
</evidence>
<feature type="compositionally biased region" description="Basic residues" evidence="1">
    <location>
        <begin position="476"/>
        <end position="488"/>
    </location>
</feature>
<feature type="region of interest" description="Disordered" evidence="1">
    <location>
        <begin position="525"/>
        <end position="610"/>
    </location>
</feature>
<name>U1G1H6_ENDPU</name>
<organism evidence="2 3">
    <name type="scientific">Endocarpon pusillum (strain Z07020 / HMAS-L-300199)</name>
    <name type="common">Lichen-forming fungus</name>
    <dbReference type="NCBI Taxonomy" id="1263415"/>
    <lineage>
        <taxon>Eukaryota</taxon>
        <taxon>Fungi</taxon>
        <taxon>Dikarya</taxon>
        <taxon>Ascomycota</taxon>
        <taxon>Pezizomycotina</taxon>
        <taxon>Eurotiomycetes</taxon>
        <taxon>Chaetothyriomycetidae</taxon>
        <taxon>Verrucariales</taxon>
        <taxon>Verrucariaceae</taxon>
        <taxon>Endocarpon</taxon>
    </lineage>
</organism>
<reference evidence="3" key="1">
    <citation type="journal article" date="2014" name="BMC Genomics">
        <title>Genome characteristics reveal the impact of lichenization on lichen-forming fungus Endocarpon pusillum Hedwig (Verrucariales, Ascomycota).</title>
        <authorList>
            <person name="Wang Y.-Y."/>
            <person name="Liu B."/>
            <person name="Zhang X.-Y."/>
            <person name="Zhou Q.-M."/>
            <person name="Zhang T."/>
            <person name="Li H."/>
            <person name="Yu Y.-F."/>
            <person name="Zhang X.-L."/>
            <person name="Hao X.-Y."/>
            <person name="Wang M."/>
            <person name="Wang L."/>
            <person name="Wei J.-C."/>
        </authorList>
    </citation>
    <scope>NUCLEOTIDE SEQUENCE [LARGE SCALE GENOMIC DNA]</scope>
    <source>
        <strain evidence="3">Z07020 / HMAS-L-300199</strain>
    </source>
</reference>
<dbReference type="HOGENOM" id="CLU_442104_0_0_1"/>
<keyword evidence="3" id="KW-1185">Reference proteome</keyword>
<feature type="region of interest" description="Disordered" evidence="1">
    <location>
        <begin position="42"/>
        <end position="63"/>
    </location>
</feature>
<proteinExistence type="predicted"/>
<dbReference type="GeneID" id="19242644"/>
<accession>U1G1H6</accession>
<dbReference type="RefSeq" id="XP_007803250.1">
    <property type="nucleotide sequence ID" value="XM_007805059.1"/>
</dbReference>
<protein>
    <submittedName>
        <fullName evidence="2">Uncharacterized protein</fullName>
    </submittedName>
</protein>
<evidence type="ECO:0000256" key="1">
    <source>
        <dbReference type="SAM" id="MobiDB-lite"/>
    </source>
</evidence>
<dbReference type="OrthoDB" id="4121331at2759"/>
<dbReference type="EMBL" id="KE721256">
    <property type="protein sequence ID" value="ERF71092.1"/>
    <property type="molecule type" value="Genomic_DNA"/>
</dbReference>
<gene>
    <name evidence="2" type="ORF">EPUS_07764</name>
</gene>
<sequence length="641" mass="74069">MEPDSGSTWVERDSNGRFMFVRKRTRLPSTRSVLAEVFGTSNNPFGRSRTHSRSRSFSRSVSRNHLRARPLVRNPNLLALPAPPPTTTTPPQTTMNATSENAKGIIHDTGQYSQPPLLNDPNQQLPYPQYPSYAPPYPAYYLAPNPAPAFQEPYPPLPPGARVLSPPRAATADELKYKCSICGRFRSPRFHYKHPIPPGQLPAQTVCRKCRQAGTDSEDTSDDKARLRRSRSIVSISQPIRTRVVSDGDGRILRRRSSRVDFIPRSRSQHRGRLRRRSISSSSSLDTDEVDILVDDRHKRARSRSVGTIVERIRYIEEEPPLRVSPTRETIYIKDNRDLRRRRASRYEEEYYYTDYDSEEDYIPRRRIIARAPSMSRISRRQCSEPFIREHVRVRTRDIFDGPNSLYEESRVVERPARPPLTLSSDVHVLRVPADEAQRIKERLANSDEYELVADRPILRADSRDYDWYEDEPRQSRRGRRPRRRSHSRVSFADDIENGKNKAAARIPEHVPRLRNLRSSEYVETPRILPHVRAPTPPPADRRRSGRHSHASRQEHDDVEVRRTSQQDAADHRGRPTTGGRRATPGSRSQSGSRWNAPFGGRPPMTDDEKIEMQQRIHAPPANEDYDWYDSHGQRVRVREI</sequence>
<evidence type="ECO:0000313" key="2">
    <source>
        <dbReference type="EMBL" id="ERF71092.1"/>
    </source>
</evidence>
<feature type="compositionally biased region" description="Basic residues" evidence="1">
    <location>
        <begin position="48"/>
        <end position="63"/>
    </location>
</feature>
<dbReference type="Proteomes" id="UP000019373">
    <property type="component" value="Unassembled WGS sequence"/>
</dbReference>
<feature type="compositionally biased region" description="Low complexity" evidence="1">
    <location>
        <begin position="576"/>
        <end position="589"/>
    </location>
</feature>
<dbReference type="AlphaFoldDB" id="U1G1H6"/>
<dbReference type="eggNOG" id="ENOG502RIGC">
    <property type="taxonomic scope" value="Eukaryota"/>
</dbReference>
<feature type="compositionally biased region" description="Basic and acidic residues" evidence="1">
    <location>
        <begin position="552"/>
        <end position="574"/>
    </location>
</feature>
<feature type="region of interest" description="Disordered" evidence="1">
    <location>
        <begin position="471"/>
        <end position="512"/>
    </location>
</feature>